<dbReference type="eggNOG" id="ENOG502S4EE">
    <property type="taxonomic scope" value="Eukaryota"/>
</dbReference>
<dbReference type="OrthoDB" id="62830at2759"/>
<feature type="compositionally biased region" description="Polar residues" evidence="2">
    <location>
        <begin position="20"/>
        <end position="30"/>
    </location>
</feature>
<dbReference type="SUPFAM" id="SSF57850">
    <property type="entry name" value="RING/U-box"/>
    <property type="match status" value="1"/>
</dbReference>
<sequence>MEEEDCFGFGSYDEIFSHPVGSSTTTSNESLDGGDVAGAGGRISPGSNDVSSATAIDVGTHLLENSFFLVEDDVKFSTNEALFHGRHIGLKVKQNGKLVTFNFPTTTGESSLKMCIDSNSGTHALGDLYLDRKELFWRPMRHSDTMQTSSGQVYGSDRYSLRIGLEHVREVVPTKIQNVVLALSISISVMDIAFEFSFMPGPYHKSSKRDDLMVLLQETLSTANTMQNALSAAASSSMDALNSDLLSLASNPDVAAPPPLSREIAAPRPTRKRPEDISQRNALIRSYLRLNPMSDEALGLASHILQAYEYPIGPTCSSTPSFLDDKEYRQKQVSKLTKGMERMKMSWKLNDDRLDNLMHVRCSKNEDDDLVYHDTVANKDISAKAYELRYRELIKQPPIILHSRVAMPQRHSVVLDSQGLNPTRQFDLPPVPASLTGDARADAEREREARMVEMHESQRQLWKEFALLAHAHFEHIQSIREAYRKNMALRLNKRPPPMQTKTPKPSSRRRSMVPAPLDELTENDDGNKKRKHPTASAAEEDTFTRPARRQSMSRIEKSKDTSTAKAADDDGEMDTDLCNLCFGAACTTVLQPCLHSVCDKCWSKLVRHTSSDSSTVQCPWDRQHTVPKRIQR</sequence>
<dbReference type="VEuPathDB" id="FungiDB:H310_14854"/>
<evidence type="ECO:0000256" key="2">
    <source>
        <dbReference type="SAM" id="MobiDB-lite"/>
    </source>
</evidence>
<dbReference type="CDD" id="cd16449">
    <property type="entry name" value="RING-HC"/>
    <property type="match status" value="1"/>
</dbReference>
<dbReference type="PROSITE" id="PS50089">
    <property type="entry name" value="ZF_RING_2"/>
    <property type="match status" value="1"/>
</dbReference>
<keyword evidence="1" id="KW-0479">Metal-binding</keyword>
<keyword evidence="1" id="KW-0862">Zinc</keyword>
<dbReference type="AlphaFoldDB" id="A0A024T8N1"/>
<feature type="region of interest" description="Disordered" evidence="2">
    <location>
        <begin position="252"/>
        <end position="276"/>
    </location>
</feature>
<reference evidence="4" key="1">
    <citation type="submission" date="2013-12" db="EMBL/GenBank/DDBJ databases">
        <title>The Genome Sequence of Aphanomyces invadans NJM9701.</title>
        <authorList>
            <consortium name="The Broad Institute Genomics Platform"/>
            <person name="Russ C."/>
            <person name="Tyler B."/>
            <person name="van West P."/>
            <person name="Dieguez-Uribeondo J."/>
            <person name="Young S.K."/>
            <person name="Zeng Q."/>
            <person name="Gargeya S."/>
            <person name="Fitzgerald M."/>
            <person name="Abouelleil A."/>
            <person name="Alvarado L."/>
            <person name="Chapman S.B."/>
            <person name="Gainer-Dewar J."/>
            <person name="Goldberg J."/>
            <person name="Griggs A."/>
            <person name="Gujja S."/>
            <person name="Hansen M."/>
            <person name="Howarth C."/>
            <person name="Imamovic A."/>
            <person name="Ireland A."/>
            <person name="Larimer J."/>
            <person name="McCowan C."/>
            <person name="Murphy C."/>
            <person name="Pearson M."/>
            <person name="Poon T.W."/>
            <person name="Priest M."/>
            <person name="Roberts A."/>
            <person name="Saif S."/>
            <person name="Shea T."/>
            <person name="Sykes S."/>
            <person name="Wortman J."/>
            <person name="Nusbaum C."/>
            <person name="Birren B."/>
        </authorList>
    </citation>
    <scope>NUCLEOTIDE SEQUENCE [LARGE SCALE GENOMIC DNA]</scope>
    <source>
        <strain evidence="4">NJM9701</strain>
    </source>
</reference>
<feature type="domain" description="RING-type" evidence="3">
    <location>
        <begin position="578"/>
        <end position="622"/>
    </location>
</feature>
<feature type="region of interest" description="Disordered" evidence="2">
    <location>
        <begin position="20"/>
        <end position="48"/>
    </location>
</feature>
<evidence type="ECO:0000313" key="4">
    <source>
        <dbReference type="EMBL" id="ETV90344.1"/>
    </source>
</evidence>
<protein>
    <recommendedName>
        <fullName evidence="3">RING-type domain-containing protein</fullName>
    </recommendedName>
</protein>
<dbReference type="InterPro" id="IPR001841">
    <property type="entry name" value="Znf_RING"/>
</dbReference>
<name>A0A024T8N1_9STRA</name>
<dbReference type="GO" id="GO:0008270">
    <property type="term" value="F:zinc ion binding"/>
    <property type="evidence" value="ECO:0007669"/>
    <property type="project" value="UniProtKB-KW"/>
</dbReference>
<dbReference type="EMBL" id="KI914047">
    <property type="protein sequence ID" value="ETV90344.1"/>
    <property type="molecule type" value="Genomic_DNA"/>
</dbReference>
<feature type="region of interest" description="Disordered" evidence="2">
    <location>
        <begin position="489"/>
        <end position="569"/>
    </location>
</feature>
<dbReference type="Gene3D" id="3.30.40.10">
    <property type="entry name" value="Zinc/RING finger domain, C3HC4 (zinc finger)"/>
    <property type="match status" value="1"/>
</dbReference>
<proteinExistence type="predicted"/>
<gene>
    <name evidence="4" type="ORF">H310_14854</name>
</gene>
<dbReference type="GeneID" id="20091904"/>
<dbReference type="InterPro" id="IPR013083">
    <property type="entry name" value="Znf_RING/FYVE/PHD"/>
</dbReference>
<evidence type="ECO:0000259" key="3">
    <source>
        <dbReference type="PROSITE" id="PS50089"/>
    </source>
</evidence>
<dbReference type="RefSeq" id="XP_008881018.1">
    <property type="nucleotide sequence ID" value="XM_008882796.1"/>
</dbReference>
<feature type="compositionally biased region" description="Basic and acidic residues" evidence="2">
    <location>
        <begin position="554"/>
        <end position="568"/>
    </location>
</feature>
<keyword evidence="1" id="KW-0863">Zinc-finger</keyword>
<accession>A0A024T8N1</accession>
<evidence type="ECO:0000256" key="1">
    <source>
        <dbReference type="PROSITE-ProRule" id="PRU00175"/>
    </source>
</evidence>
<organism evidence="4">
    <name type="scientific">Aphanomyces invadans</name>
    <dbReference type="NCBI Taxonomy" id="157072"/>
    <lineage>
        <taxon>Eukaryota</taxon>
        <taxon>Sar</taxon>
        <taxon>Stramenopiles</taxon>
        <taxon>Oomycota</taxon>
        <taxon>Saprolegniomycetes</taxon>
        <taxon>Saprolegniales</taxon>
        <taxon>Verrucalvaceae</taxon>
        <taxon>Aphanomyces</taxon>
    </lineage>
</organism>